<feature type="active site" description="Proton acceptor" evidence="12">
    <location>
        <position position="268"/>
    </location>
</feature>
<comment type="function">
    <text evidence="12">Catalyzes the phosphorylation of ribose at O-5 in a reaction requiring ATP and magnesium. The resulting D-ribose-5-phosphate can then be used either for sythesis of nucleotides, histidine, and tryptophan, or as a component of the pentose phosphate pathway.</text>
</comment>
<evidence type="ECO:0000259" key="13">
    <source>
        <dbReference type="Pfam" id="PF00294"/>
    </source>
</evidence>
<evidence type="ECO:0000256" key="8">
    <source>
        <dbReference type="ARBA" id="ARBA00022840"/>
    </source>
</evidence>
<dbReference type="CDD" id="cd01174">
    <property type="entry name" value="ribokinase"/>
    <property type="match status" value="1"/>
</dbReference>
<dbReference type="InterPro" id="IPR029056">
    <property type="entry name" value="Ribokinase-like"/>
</dbReference>
<keyword evidence="10 12" id="KW-0630">Potassium</keyword>
<evidence type="ECO:0000256" key="6">
    <source>
        <dbReference type="ARBA" id="ARBA00022741"/>
    </source>
</evidence>
<dbReference type="PANTHER" id="PTHR10584:SF166">
    <property type="entry name" value="RIBOKINASE"/>
    <property type="match status" value="1"/>
</dbReference>
<keyword evidence="5 12" id="KW-0479">Metal-binding</keyword>
<dbReference type="UniPathway" id="UPA00916">
    <property type="reaction ID" value="UER00889"/>
</dbReference>
<feature type="binding site" evidence="12">
    <location>
        <begin position="233"/>
        <end position="238"/>
    </location>
    <ligand>
        <name>ATP</name>
        <dbReference type="ChEBI" id="CHEBI:30616"/>
    </ligand>
</feature>
<keyword evidence="7 12" id="KW-0418">Kinase</keyword>
<comment type="similarity">
    <text evidence="12">Belongs to the carbohydrate kinase PfkB family. Ribokinase subfamily.</text>
</comment>
<dbReference type="SUPFAM" id="SSF53613">
    <property type="entry name" value="Ribokinase-like"/>
    <property type="match status" value="1"/>
</dbReference>
<dbReference type="Gene3D" id="3.40.1190.20">
    <property type="match status" value="1"/>
</dbReference>
<protein>
    <recommendedName>
        <fullName evidence="3 12">Ribokinase</fullName>
        <shortName evidence="12">RK</shortName>
        <ecNumber evidence="2 12">2.7.1.15</ecNumber>
    </recommendedName>
</protein>
<dbReference type="InParanoid" id="A0A6P8Y090"/>
<dbReference type="GO" id="GO:0004747">
    <property type="term" value="F:ribokinase activity"/>
    <property type="evidence" value="ECO:0007669"/>
    <property type="project" value="UniProtKB-UniRule"/>
</dbReference>
<dbReference type="KEGG" id="tpal:117640459"/>
<keyword evidence="4 12" id="KW-0808">Transferase</keyword>
<keyword evidence="12" id="KW-0963">Cytoplasm</keyword>
<evidence type="ECO:0000256" key="10">
    <source>
        <dbReference type="ARBA" id="ARBA00022958"/>
    </source>
</evidence>
<keyword evidence="12" id="KW-0539">Nucleus</keyword>
<feature type="binding site" evidence="12">
    <location>
        <position position="300"/>
    </location>
    <ligand>
        <name>K(+)</name>
        <dbReference type="ChEBI" id="CHEBI:29103"/>
    </ligand>
</feature>
<comment type="activity regulation">
    <text evidence="12">Activated by a monovalent cation that binds near, but not in, the active site. The most likely occupant of the site in vivo is potassium. Ion binding induces a conformational change that may alter substrate affinity.</text>
</comment>
<dbReference type="Proteomes" id="UP000515158">
    <property type="component" value="Unplaced"/>
</dbReference>
<comment type="catalytic activity">
    <reaction evidence="12">
        <text>D-ribose + ATP = D-ribose 5-phosphate + ADP + H(+)</text>
        <dbReference type="Rhea" id="RHEA:13697"/>
        <dbReference type="ChEBI" id="CHEBI:15378"/>
        <dbReference type="ChEBI" id="CHEBI:30616"/>
        <dbReference type="ChEBI" id="CHEBI:47013"/>
        <dbReference type="ChEBI" id="CHEBI:78346"/>
        <dbReference type="ChEBI" id="CHEBI:456216"/>
        <dbReference type="EC" id="2.7.1.15"/>
    </reaction>
</comment>
<feature type="binding site" evidence="12">
    <location>
        <position position="190"/>
    </location>
    <ligand>
        <name>ATP</name>
        <dbReference type="ChEBI" id="CHEBI:30616"/>
    </ligand>
</feature>
<evidence type="ECO:0000256" key="2">
    <source>
        <dbReference type="ARBA" id="ARBA00012035"/>
    </source>
</evidence>
<dbReference type="GO" id="GO:0046872">
    <property type="term" value="F:metal ion binding"/>
    <property type="evidence" value="ECO:0007669"/>
    <property type="project" value="UniProtKB-KW"/>
</dbReference>
<dbReference type="PRINTS" id="PR00990">
    <property type="entry name" value="RIBOKINASE"/>
</dbReference>
<dbReference type="FunCoup" id="A0A6P8Y090">
    <property type="interactions" value="643"/>
</dbReference>
<comment type="subcellular location">
    <subcellularLocation>
        <location evidence="12">Cytoplasm</location>
    </subcellularLocation>
    <subcellularLocation>
        <location evidence="12">Nucleus</location>
    </subcellularLocation>
</comment>
<dbReference type="GeneID" id="117640459"/>
<name>A0A6P8Y090_THRPL</name>
<feature type="binding site" evidence="12">
    <location>
        <position position="268"/>
    </location>
    <ligand>
        <name>substrate</name>
    </ligand>
</feature>
<dbReference type="NCBIfam" id="TIGR02152">
    <property type="entry name" value="D_ribokin_bact"/>
    <property type="match status" value="1"/>
</dbReference>
<dbReference type="AlphaFoldDB" id="A0A6P8Y090"/>
<comment type="cofactor">
    <cofactor evidence="12">
        <name>Mg(2+)</name>
        <dbReference type="ChEBI" id="CHEBI:18420"/>
    </cofactor>
    <text evidence="12">Requires a divalent cation, most likely magnesium in vivo, as an electrophilic catalyst to aid phosphoryl group transfer. It is the chelate of the metal and the nucleotide that is the actual substrate.</text>
</comment>
<dbReference type="Pfam" id="PF00294">
    <property type="entry name" value="PfkB"/>
    <property type="match status" value="1"/>
</dbReference>
<comment type="caution">
    <text evidence="12">Lacks conserved residue(s) required for the propagation of feature annotation.</text>
</comment>
<evidence type="ECO:0000256" key="5">
    <source>
        <dbReference type="ARBA" id="ARBA00022723"/>
    </source>
</evidence>
<proteinExistence type="inferred from homology"/>
<dbReference type="GO" id="GO:0005634">
    <property type="term" value="C:nucleus"/>
    <property type="evidence" value="ECO:0007669"/>
    <property type="project" value="UniProtKB-SubCell"/>
</dbReference>
<feature type="binding site" evidence="12">
    <location>
        <begin position="267"/>
        <end position="268"/>
    </location>
    <ligand>
        <name>ATP</name>
        <dbReference type="ChEBI" id="CHEBI:30616"/>
    </ligand>
</feature>
<evidence type="ECO:0000256" key="1">
    <source>
        <dbReference type="ARBA" id="ARBA00005380"/>
    </source>
</evidence>
<evidence type="ECO:0000256" key="4">
    <source>
        <dbReference type="ARBA" id="ARBA00022679"/>
    </source>
</evidence>
<dbReference type="InterPro" id="IPR002139">
    <property type="entry name" value="Ribo/fructo_kinase"/>
</dbReference>
<dbReference type="GO" id="GO:0005829">
    <property type="term" value="C:cytosol"/>
    <property type="evidence" value="ECO:0007669"/>
    <property type="project" value="TreeGrafter"/>
</dbReference>
<dbReference type="HAMAP" id="MF_01987">
    <property type="entry name" value="Ribokinase"/>
    <property type="match status" value="1"/>
</dbReference>
<evidence type="ECO:0000313" key="14">
    <source>
        <dbReference type="Proteomes" id="UP000515158"/>
    </source>
</evidence>
<organism evidence="15">
    <name type="scientific">Thrips palmi</name>
    <name type="common">Melon thrips</name>
    <dbReference type="NCBI Taxonomy" id="161013"/>
    <lineage>
        <taxon>Eukaryota</taxon>
        <taxon>Metazoa</taxon>
        <taxon>Ecdysozoa</taxon>
        <taxon>Arthropoda</taxon>
        <taxon>Hexapoda</taxon>
        <taxon>Insecta</taxon>
        <taxon>Pterygota</taxon>
        <taxon>Neoptera</taxon>
        <taxon>Paraneoptera</taxon>
        <taxon>Thysanoptera</taxon>
        <taxon>Terebrantia</taxon>
        <taxon>Thripoidea</taxon>
        <taxon>Thripidae</taxon>
        <taxon>Thrips</taxon>
    </lineage>
</organism>
<feature type="binding site" evidence="12">
    <location>
        <position position="264"/>
    </location>
    <ligand>
        <name>K(+)</name>
        <dbReference type="ChEBI" id="CHEBI:29103"/>
    </ligand>
</feature>
<feature type="binding site" evidence="12">
    <location>
        <begin position="12"/>
        <end position="14"/>
    </location>
    <ligand>
        <name>substrate</name>
    </ligand>
</feature>
<feature type="binding site" evidence="12">
    <location>
        <position position="305"/>
    </location>
    <ligand>
        <name>K(+)</name>
        <dbReference type="ChEBI" id="CHEBI:29103"/>
    </ligand>
</feature>
<evidence type="ECO:0000256" key="7">
    <source>
        <dbReference type="ARBA" id="ARBA00022777"/>
    </source>
</evidence>
<evidence type="ECO:0000256" key="12">
    <source>
        <dbReference type="HAMAP-Rule" id="MF_03215"/>
    </source>
</evidence>
<evidence type="ECO:0000256" key="9">
    <source>
        <dbReference type="ARBA" id="ARBA00022842"/>
    </source>
</evidence>
<evidence type="ECO:0000256" key="11">
    <source>
        <dbReference type="ARBA" id="ARBA00023277"/>
    </source>
</evidence>
<dbReference type="InterPro" id="IPR002173">
    <property type="entry name" value="Carboh/pur_kinase_PfkB_CS"/>
</dbReference>
<comment type="similarity">
    <text evidence="1">Belongs to the carbohydrate kinase pfkB family.</text>
</comment>
<feature type="binding site" evidence="12">
    <location>
        <position position="303"/>
    </location>
    <ligand>
        <name>K(+)</name>
        <dbReference type="ChEBI" id="CHEBI:29103"/>
    </ligand>
</feature>
<dbReference type="PANTHER" id="PTHR10584">
    <property type="entry name" value="SUGAR KINASE"/>
    <property type="match status" value="1"/>
</dbReference>
<sequence length="322" mass="33323">MVAKIVVVGSCMIDLNCYSKRLPKCGETLTGDKFSIGFGGKGANQCVAAARIGGEDVQATLVARVGDDTFGADYLANLRKSNIDTEFVKVTPQQHSGVAQISVAETGDNTIVIVPGANTCLSAADVQAARQRVEEADVALFQFETPVGTTLEALRLRRAAGKGISIVNAAPAVADPDPEVFKLSDIFCVNETEAEALTGLSLSAGEGPGALVAAAGKAAEALLQKGCRVVILTLGAHGAVVADPSRLAAPRHIPASPTKAVDTTGAGDAFLGALAYFLAARPHLELPEQVRRAMGYATLSVEKLGTQDSFPLRDSVPAELLK</sequence>
<dbReference type="InterPro" id="IPR011611">
    <property type="entry name" value="PfkB_dom"/>
</dbReference>
<dbReference type="RefSeq" id="XP_034232858.1">
    <property type="nucleotide sequence ID" value="XM_034376967.1"/>
</dbReference>
<feature type="binding site" evidence="12">
    <location>
        <position position="144"/>
    </location>
    <ligand>
        <name>substrate</name>
    </ligand>
</feature>
<keyword evidence="6 12" id="KW-0547">Nucleotide-binding</keyword>
<feature type="domain" description="Carbohydrate kinase PfkB" evidence="13">
    <location>
        <begin position="3"/>
        <end position="311"/>
    </location>
</feature>
<dbReference type="GO" id="GO:0019303">
    <property type="term" value="P:D-ribose catabolic process"/>
    <property type="evidence" value="ECO:0007669"/>
    <property type="project" value="UniProtKB-UniRule"/>
</dbReference>
<evidence type="ECO:0000313" key="15">
    <source>
        <dbReference type="RefSeq" id="XP_034232858.1"/>
    </source>
</evidence>
<feature type="binding site" evidence="12">
    <location>
        <position position="309"/>
    </location>
    <ligand>
        <name>K(+)</name>
        <dbReference type="ChEBI" id="CHEBI:29103"/>
    </ligand>
</feature>
<keyword evidence="8 12" id="KW-0067">ATP-binding</keyword>
<keyword evidence="14" id="KW-1185">Reference proteome</keyword>
<dbReference type="InterPro" id="IPR011877">
    <property type="entry name" value="Ribokinase"/>
</dbReference>
<feature type="binding site" evidence="12">
    <location>
        <begin position="40"/>
        <end position="44"/>
    </location>
    <ligand>
        <name>substrate</name>
    </ligand>
</feature>
<reference evidence="15" key="1">
    <citation type="submission" date="2025-08" db="UniProtKB">
        <authorList>
            <consortium name="RefSeq"/>
        </authorList>
    </citation>
    <scope>IDENTIFICATION</scope>
    <source>
        <tissue evidence="15">Total insect</tissue>
    </source>
</reference>
<dbReference type="EC" id="2.7.1.15" evidence="2 12"/>
<gene>
    <name evidence="15" type="primary">LOC117640459</name>
</gene>
<feature type="binding site" evidence="12">
    <location>
        <position position="262"/>
    </location>
    <ligand>
        <name>K(+)</name>
        <dbReference type="ChEBI" id="CHEBI:29103"/>
    </ligand>
</feature>
<keyword evidence="11 12" id="KW-0119">Carbohydrate metabolism</keyword>
<keyword evidence="9 12" id="KW-0460">Magnesium</keyword>
<dbReference type="PROSITE" id="PS00584">
    <property type="entry name" value="PFKB_KINASES_2"/>
    <property type="match status" value="1"/>
</dbReference>
<comment type="subunit">
    <text evidence="12">Homodimer.</text>
</comment>
<comment type="pathway">
    <text evidence="12">Carbohydrate metabolism; D-ribose degradation; D-ribose 5-phosphate from beta-D-ribopyranose: step 2/2.</text>
</comment>
<dbReference type="OrthoDB" id="415590at2759"/>
<dbReference type="GO" id="GO:0005524">
    <property type="term" value="F:ATP binding"/>
    <property type="evidence" value="ECO:0007669"/>
    <property type="project" value="UniProtKB-UniRule"/>
</dbReference>
<accession>A0A6P8Y090</accession>
<evidence type="ECO:0000256" key="3">
    <source>
        <dbReference type="ARBA" id="ARBA00016943"/>
    </source>
</evidence>